<dbReference type="EMBL" id="AECV01000037">
    <property type="protein sequence ID" value="EFW29111.1"/>
    <property type="molecule type" value="Genomic_DNA"/>
</dbReference>
<dbReference type="RefSeq" id="WP_009350379.1">
    <property type="nucleotide sequence ID" value="NZ_GL638147.1"/>
</dbReference>
<sequence length="95" mass="10513">MKTLTMIEMAGCPYCANAHRAINALKAEGGAYADVPVEYIDENAEPERTKPYAGMYYYVPSLFVGGEKYYEAQPGHDYETVFAAVRVAFDAITKS</sequence>
<evidence type="ECO:0000313" key="2">
    <source>
        <dbReference type="Proteomes" id="UP000004633"/>
    </source>
</evidence>
<gene>
    <name evidence="1" type="ORF">HMPREF9555_01731</name>
</gene>
<evidence type="ECO:0000313" key="1">
    <source>
        <dbReference type="EMBL" id="EFW29111.1"/>
    </source>
</evidence>
<evidence type="ECO:0008006" key="3">
    <source>
        <dbReference type="Google" id="ProtNLM"/>
    </source>
</evidence>
<organism evidence="1 2">
    <name type="scientific">Selenomonas artemidis F0399</name>
    <dbReference type="NCBI Taxonomy" id="749551"/>
    <lineage>
        <taxon>Bacteria</taxon>
        <taxon>Bacillati</taxon>
        <taxon>Bacillota</taxon>
        <taxon>Negativicutes</taxon>
        <taxon>Selenomonadales</taxon>
        <taxon>Selenomonadaceae</taxon>
        <taxon>Selenomonas</taxon>
    </lineage>
</organism>
<keyword evidence="2" id="KW-1185">Reference proteome</keyword>
<comment type="caution">
    <text evidence="1">The sequence shown here is derived from an EMBL/GenBank/DDBJ whole genome shotgun (WGS) entry which is preliminary data.</text>
</comment>
<dbReference type="STRING" id="749551.HMPREF9555_01731"/>
<accession>E7N3Z0</accession>
<name>E7N3Z0_9FIRM</name>
<dbReference type="Gene3D" id="3.40.30.10">
    <property type="entry name" value="Glutaredoxin"/>
    <property type="match status" value="1"/>
</dbReference>
<proteinExistence type="predicted"/>
<dbReference type="SUPFAM" id="SSF52833">
    <property type="entry name" value="Thioredoxin-like"/>
    <property type="match status" value="1"/>
</dbReference>
<protein>
    <recommendedName>
        <fullName evidence="3">Glutaredoxin</fullName>
    </recommendedName>
</protein>
<dbReference type="AlphaFoldDB" id="E7N3Z0"/>
<reference evidence="1 2" key="1">
    <citation type="submission" date="2010-08" db="EMBL/GenBank/DDBJ databases">
        <authorList>
            <person name="Weinstock G."/>
            <person name="Sodergren E."/>
            <person name="Clifton S."/>
            <person name="Fulton L."/>
            <person name="Fulton B."/>
            <person name="Courtney L."/>
            <person name="Fronick C."/>
            <person name="Harrison M."/>
            <person name="Strong C."/>
            <person name="Farmer C."/>
            <person name="Delahaunty K."/>
            <person name="Markovic C."/>
            <person name="Hall O."/>
            <person name="Minx P."/>
            <person name="Tomlinson C."/>
            <person name="Mitreva M."/>
            <person name="Hou S."/>
            <person name="Chen J."/>
            <person name="Wollam A."/>
            <person name="Pepin K.H."/>
            <person name="Johnson M."/>
            <person name="Bhonagiri V."/>
            <person name="Zhang X."/>
            <person name="Suruliraj S."/>
            <person name="Warren W."/>
            <person name="Chinwalla A."/>
            <person name="Mardis E.R."/>
            <person name="Wilson R.K."/>
        </authorList>
    </citation>
    <scope>NUCLEOTIDE SEQUENCE [LARGE SCALE GENOMIC DNA]</scope>
    <source>
        <strain evidence="1 2">F0399</strain>
    </source>
</reference>
<dbReference type="HOGENOM" id="CLU_090389_20_1_9"/>
<dbReference type="InterPro" id="IPR036249">
    <property type="entry name" value="Thioredoxin-like_sf"/>
</dbReference>
<dbReference type="Proteomes" id="UP000004633">
    <property type="component" value="Unassembled WGS sequence"/>
</dbReference>